<dbReference type="EMBL" id="KZ857380">
    <property type="protein sequence ID" value="RDX56918.1"/>
    <property type="molecule type" value="Genomic_DNA"/>
</dbReference>
<reference evidence="1 3" key="1">
    <citation type="journal article" date="2018" name="Biotechnol. Biofuels">
        <title>Integrative visual omics of the white-rot fungus Polyporus brumalis exposes the biotechnological potential of its oxidative enzymes for delignifying raw plant biomass.</title>
        <authorList>
            <person name="Miyauchi S."/>
            <person name="Rancon A."/>
            <person name="Drula E."/>
            <person name="Hage H."/>
            <person name="Chaduli D."/>
            <person name="Favel A."/>
            <person name="Grisel S."/>
            <person name="Henrissat B."/>
            <person name="Herpoel-Gimbert I."/>
            <person name="Ruiz-Duenas F.J."/>
            <person name="Chevret D."/>
            <person name="Hainaut M."/>
            <person name="Lin J."/>
            <person name="Wang M."/>
            <person name="Pangilinan J."/>
            <person name="Lipzen A."/>
            <person name="Lesage-Meessen L."/>
            <person name="Navarro D."/>
            <person name="Riley R."/>
            <person name="Grigoriev I.V."/>
            <person name="Zhou S."/>
            <person name="Raouche S."/>
            <person name="Rosso M.N."/>
        </authorList>
    </citation>
    <scope>NUCLEOTIDE SEQUENCE [LARGE SCALE GENOMIC DNA]</scope>
    <source>
        <strain evidence="1 3">BRFM 1820</strain>
    </source>
</reference>
<proteinExistence type="predicted"/>
<organism evidence="1 3">
    <name type="scientific">Lentinus brumalis</name>
    <dbReference type="NCBI Taxonomy" id="2498619"/>
    <lineage>
        <taxon>Eukaryota</taxon>
        <taxon>Fungi</taxon>
        <taxon>Dikarya</taxon>
        <taxon>Basidiomycota</taxon>
        <taxon>Agaricomycotina</taxon>
        <taxon>Agaricomycetes</taxon>
        <taxon>Polyporales</taxon>
        <taxon>Polyporaceae</taxon>
        <taxon>Lentinus</taxon>
    </lineage>
</organism>
<gene>
    <name evidence="2" type="ORF">OH76DRAFT_1396079</name>
    <name evidence="1" type="ORF">OH76DRAFT_1413346</name>
</gene>
<dbReference type="Proteomes" id="UP000256964">
    <property type="component" value="Unassembled WGS sequence"/>
</dbReference>
<evidence type="ECO:0000313" key="3">
    <source>
        <dbReference type="Proteomes" id="UP000256964"/>
    </source>
</evidence>
<protein>
    <submittedName>
        <fullName evidence="1">Uncharacterized protein</fullName>
    </submittedName>
</protein>
<dbReference type="EMBL" id="KZ857644">
    <property type="protein sequence ID" value="RDX39805.1"/>
    <property type="molecule type" value="Genomic_DNA"/>
</dbReference>
<accession>A0A371CHP0</accession>
<keyword evidence="3" id="KW-1185">Reference proteome</keyword>
<dbReference type="AlphaFoldDB" id="A0A371CHP0"/>
<name>A0A371CHP0_9APHY</name>
<evidence type="ECO:0000313" key="2">
    <source>
        <dbReference type="EMBL" id="RDX56918.1"/>
    </source>
</evidence>
<sequence length="89" mass="9869">MLPSTLGVYTLRVPLLVAGRCLHCGIENRGTLARHASRWWGLCTVWKEAESRQASQPHRSFWQRTAAVLGCWHGGHGRRHIPSKAAAAS</sequence>
<evidence type="ECO:0000313" key="1">
    <source>
        <dbReference type="EMBL" id="RDX39805.1"/>
    </source>
</evidence>